<keyword evidence="2" id="KW-1185">Reference proteome</keyword>
<evidence type="ECO:0000313" key="2">
    <source>
        <dbReference type="Proteomes" id="UP000647416"/>
    </source>
</evidence>
<dbReference type="EMBL" id="JACRTE010000002">
    <property type="protein sequence ID" value="MBC8595709.1"/>
    <property type="molecule type" value="Genomic_DNA"/>
</dbReference>
<organism evidence="1 2">
    <name type="scientific">Qingrenia yutianensis</name>
    <dbReference type="NCBI Taxonomy" id="2763676"/>
    <lineage>
        <taxon>Bacteria</taxon>
        <taxon>Bacillati</taxon>
        <taxon>Bacillota</taxon>
        <taxon>Clostridia</taxon>
        <taxon>Eubacteriales</taxon>
        <taxon>Oscillospiraceae</taxon>
        <taxon>Qingrenia</taxon>
    </lineage>
</organism>
<accession>A0A926IRU5</accession>
<dbReference type="InterPro" id="IPR028979">
    <property type="entry name" value="Ser_kin/Pase_Hpr-like_N_sf"/>
</dbReference>
<name>A0A926IRU5_9FIRM</name>
<sequence>MNTLELEKKLNLKCLTENNAEKEVSGCYISDLLSLAMGRVGEKNVWITVQTNVNIVAIAVLTEASCVVVPENIEVGADVIKKAKDEDVIIFSADDTAYELAVKIGALE</sequence>
<protein>
    <submittedName>
        <fullName evidence="1">AraC family transcriptional regulator</fullName>
    </submittedName>
</protein>
<evidence type="ECO:0000313" key="1">
    <source>
        <dbReference type="EMBL" id="MBC8595709.1"/>
    </source>
</evidence>
<dbReference type="RefSeq" id="WP_178348323.1">
    <property type="nucleotide sequence ID" value="NZ_JACRTE010000002.1"/>
</dbReference>
<dbReference type="Proteomes" id="UP000647416">
    <property type="component" value="Unassembled WGS sequence"/>
</dbReference>
<dbReference type="Gene3D" id="3.40.1390.20">
    <property type="entry name" value="HprK N-terminal domain-like"/>
    <property type="match status" value="1"/>
</dbReference>
<comment type="caution">
    <text evidence="1">The sequence shown here is derived from an EMBL/GenBank/DDBJ whole genome shotgun (WGS) entry which is preliminary data.</text>
</comment>
<proteinExistence type="predicted"/>
<dbReference type="SUPFAM" id="SSF75138">
    <property type="entry name" value="HprK N-terminal domain-like"/>
    <property type="match status" value="1"/>
</dbReference>
<dbReference type="AlphaFoldDB" id="A0A926IRU5"/>
<reference evidence="1" key="1">
    <citation type="submission" date="2020-08" db="EMBL/GenBank/DDBJ databases">
        <title>Genome public.</title>
        <authorList>
            <person name="Liu C."/>
            <person name="Sun Q."/>
        </authorList>
    </citation>
    <scope>NUCLEOTIDE SEQUENCE</scope>
    <source>
        <strain evidence="1">NSJ-50</strain>
    </source>
</reference>
<gene>
    <name evidence="1" type="ORF">H8706_02355</name>
</gene>